<evidence type="ECO:0000256" key="2">
    <source>
        <dbReference type="PROSITE-ProRule" id="PRU00169"/>
    </source>
</evidence>
<dbReference type="SUPFAM" id="SSF46894">
    <property type="entry name" value="C-terminal effector domain of the bipartite response regulators"/>
    <property type="match status" value="1"/>
</dbReference>
<evidence type="ECO:0000313" key="5">
    <source>
        <dbReference type="EMBL" id="GLQ24266.1"/>
    </source>
</evidence>
<dbReference type="PANTHER" id="PTHR43214">
    <property type="entry name" value="TWO-COMPONENT RESPONSE REGULATOR"/>
    <property type="match status" value="1"/>
</dbReference>
<dbReference type="InterPro" id="IPR011006">
    <property type="entry name" value="CheY-like_superfamily"/>
</dbReference>
<dbReference type="InterPro" id="IPR000792">
    <property type="entry name" value="Tscrpt_reg_LuxR_C"/>
</dbReference>
<sequence>MTSPSRPRRIGLIDDHTLILDGLEKTLASMSSTFEVISATSPTHILDQINAGETFDLILCDLIMDGMNGLAFLGALQSRRDPTPVLLMSGIAMDPPIAQMISLGAKGFLHKSANPATFEGIINTIIAGGDHFPDEDEILTEVAEQPYDQGELEAINNLTGRQLEVLRALANGASNQEISDRLSISPNTVKTHIKHIYEAMGVSRRTACVQKAQLYGIL</sequence>
<dbReference type="Pfam" id="PF00196">
    <property type="entry name" value="GerE"/>
    <property type="match status" value="1"/>
</dbReference>
<evidence type="ECO:0000256" key="1">
    <source>
        <dbReference type="ARBA" id="ARBA00023125"/>
    </source>
</evidence>
<dbReference type="Gene3D" id="1.10.10.10">
    <property type="entry name" value="Winged helix-like DNA-binding domain superfamily/Winged helix DNA-binding domain"/>
    <property type="match status" value="1"/>
</dbReference>
<feature type="domain" description="HTH luxR-type" evidence="3">
    <location>
        <begin position="151"/>
        <end position="216"/>
    </location>
</feature>
<keyword evidence="2" id="KW-0597">Phosphoprotein</keyword>
<dbReference type="PRINTS" id="PR00038">
    <property type="entry name" value="HTHLUXR"/>
</dbReference>
<dbReference type="Proteomes" id="UP001161391">
    <property type="component" value="Unassembled WGS sequence"/>
</dbReference>
<dbReference type="InterPro" id="IPR001789">
    <property type="entry name" value="Sig_transdc_resp-reg_receiver"/>
</dbReference>
<dbReference type="InterPro" id="IPR016032">
    <property type="entry name" value="Sig_transdc_resp-reg_C-effctor"/>
</dbReference>
<protein>
    <submittedName>
        <fullName evidence="5">DNA-binding response regulator</fullName>
    </submittedName>
</protein>
<dbReference type="InterPro" id="IPR036388">
    <property type="entry name" value="WH-like_DNA-bd_sf"/>
</dbReference>
<name>A0ABQ5V9P2_9PROT</name>
<dbReference type="PANTHER" id="PTHR43214:SF43">
    <property type="entry name" value="TWO-COMPONENT RESPONSE REGULATOR"/>
    <property type="match status" value="1"/>
</dbReference>
<accession>A0ABQ5V9P2</accession>
<dbReference type="CDD" id="cd06170">
    <property type="entry name" value="LuxR_C_like"/>
    <property type="match status" value="1"/>
</dbReference>
<comment type="caution">
    <text evidence="5">The sequence shown here is derived from an EMBL/GenBank/DDBJ whole genome shotgun (WGS) entry which is preliminary data.</text>
</comment>
<evidence type="ECO:0000259" key="3">
    <source>
        <dbReference type="PROSITE" id="PS50043"/>
    </source>
</evidence>
<reference evidence="5" key="2">
    <citation type="submission" date="2023-01" db="EMBL/GenBank/DDBJ databases">
        <title>Draft genome sequence of Algimonas ampicilliniresistens strain NBRC 108219.</title>
        <authorList>
            <person name="Sun Q."/>
            <person name="Mori K."/>
        </authorList>
    </citation>
    <scope>NUCLEOTIDE SEQUENCE</scope>
    <source>
        <strain evidence="5">NBRC 108219</strain>
    </source>
</reference>
<keyword evidence="6" id="KW-1185">Reference proteome</keyword>
<dbReference type="InterPro" id="IPR039420">
    <property type="entry name" value="WalR-like"/>
</dbReference>
<evidence type="ECO:0000259" key="4">
    <source>
        <dbReference type="PROSITE" id="PS50110"/>
    </source>
</evidence>
<reference evidence="5" key="1">
    <citation type="journal article" date="2014" name="Int. J. Syst. Evol. Microbiol.">
        <title>Complete genome of a new Firmicutes species belonging to the dominant human colonic microbiota ('Ruminococcus bicirculans') reveals two chromosomes and a selective capacity to utilize plant glucans.</title>
        <authorList>
            <consortium name="NISC Comparative Sequencing Program"/>
            <person name="Wegmann U."/>
            <person name="Louis P."/>
            <person name="Goesmann A."/>
            <person name="Henrissat B."/>
            <person name="Duncan S.H."/>
            <person name="Flint H.J."/>
        </authorList>
    </citation>
    <scope>NUCLEOTIDE SEQUENCE</scope>
    <source>
        <strain evidence="5">NBRC 108219</strain>
    </source>
</reference>
<keyword evidence="1 5" id="KW-0238">DNA-binding</keyword>
<proteinExistence type="predicted"/>
<dbReference type="Gene3D" id="3.40.50.2300">
    <property type="match status" value="1"/>
</dbReference>
<feature type="modified residue" description="4-aspartylphosphate" evidence="2">
    <location>
        <position position="61"/>
    </location>
</feature>
<dbReference type="GO" id="GO:0003677">
    <property type="term" value="F:DNA binding"/>
    <property type="evidence" value="ECO:0007669"/>
    <property type="project" value="UniProtKB-KW"/>
</dbReference>
<gene>
    <name evidence="5" type="primary">llrD</name>
    <name evidence="5" type="ORF">GCM10007853_21400</name>
</gene>
<organism evidence="5 6">
    <name type="scientific">Algimonas ampicilliniresistens</name>
    <dbReference type="NCBI Taxonomy" id="1298735"/>
    <lineage>
        <taxon>Bacteria</taxon>
        <taxon>Pseudomonadati</taxon>
        <taxon>Pseudomonadota</taxon>
        <taxon>Alphaproteobacteria</taxon>
        <taxon>Maricaulales</taxon>
        <taxon>Robiginitomaculaceae</taxon>
        <taxon>Algimonas</taxon>
    </lineage>
</organism>
<dbReference type="SMART" id="SM00421">
    <property type="entry name" value="HTH_LUXR"/>
    <property type="match status" value="1"/>
</dbReference>
<dbReference type="CDD" id="cd00156">
    <property type="entry name" value="REC"/>
    <property type="match status" value="1"/>
</dbReference>
<dbReference type="PROSITE" id="PS50043">
    <property type="entry name" value="HTH_LUXR_2"/>
    <property type="match status" value="1"/>
</dbReference>
<evidence type="ECO:0000313" key="6">
    <source>
        <dbReference type="Proteomes" id="UP001161391"/>
    </source>
</evidence>
<dbReference type="EMBL" id="BSNK01000002">
    <property type="protein sequence ID" value="GLQ24266.1"/>
    <property type="molecule type" value="Genomic_DNA"/>
</dbReference>
<feature type="domain" description="Response regulatory" evidence="4">
    <location>
        <begin position="9"/>
        <end position="126"/>
    </location>
</feature>
<dbReference type="RefSeq" id="WP_284390501.1">
    <property type="nucleotide sequence ID" value="NZ_BSNK01000002.1"/>
</dbReference>
<dbReference type="SMART" id="SM00448">
    <property type="entry name" value="REC"/>
    <property type="match status" value="1"/>
</dbReference>
<dbReference type="SUPFAM" id="SSF52172">
    <property type="entry name" value="CheY-like"/>
    <property type="match status" value="1"/>
</dbReference>
<dbReference type="Pfam" id="PF00072">
    <property type="entry name" value="Response_reg"/>
    <property type="match status" value="1"/>
</dbReference>
<dbReference type="PROSITE" id="PS50110">
    <property type="entry name" value="RESPONSE_REGULATORY"/>
    <property type="match status" value="1"/>
</dbReference>